<dbReference type="InterPro" id="IPR036318">
    <property type="entry name" value="FAD-bd_PCMH-like_sf"/>
</dbReference>
<evidence type="ECO:0000256" key="5">
    <source>
        <dbReference type="ARBA" id="ARBA00022737"/>
    </source>
</evidence>
<evidence type="ECO:0000256" key="9">
    <source>
        <dbReference type="PROSITE-ProRule" id="PRU00703"/>
    </source>
</evidence>
<keyword evidence="5" id="KW-0677">Repeat</keyword>
<name>A0A1I1WV45_9BURK</name>
<dbReference type="GO" id="GO:0050660">
    <property type="term" value="F:flavin adenine dinucleotide binding"/>
    <property type="evidence" value="ECO:0007669"/>
    <property type="project" value="InterPro"/>
</dbReference>
<dbReference type="Proteomes" id="UP000199517">
    <property type="component" value="Unassembled WGS sequence"/>
</dbReference>
<accession>A0A1I1WV45</accession>
<keyword evidence="8 11" id="KW-0472">Membrane</keyword>
<comment type="similarity">
    <text evidence="2">Belongs to the UPF0053 family.</text>
</comment>
<feature type="transmembrane region" description="Helical" evidence="11">
    <location>
        <begin position="94"/>
        <end position="117"/>
    </location>
</feature>
<evidence type="ECO:0000313" key="13">
    <source>
        <dbReference type="EMBL" id="SFD96960.1"/>
    </source>
</evidence>
<keyword evidence="6 11" id="KW-1133">Transmembrane helix</keyword>
<dbReference type="InterPro" id="IPR046342">
    <property type="entry name" value="CBS_dom_sf"/>
</dbReference>
<keyword evidence="14" id="KW-1185">Reference proteome</keyword>
<keyword evidence="7 9" id="KW-0129">CBS domain</keyword>
<protein>
    <submittedName>
        <fullName evidence="13">Membrane protein TerC, possibly involved in tellurium resistance</fullName>
    </submittedName>
</protein>
<dbReference type="GO" id="GO:0005886">
    <property type="term" value="C:plasma membrane"/>
    <property type="evidence" value="ECO:0007669"/>
    <property type="project" value="UniProtKB-SubCell"/>
</dbReference>
<dbReference type="STRING" id="32040.SAMN04489710_110139"/>
<dbReference type="InterPro" id="IPR005170">
    <property type="entry name" value="Transptr-assoc_dom"/>
</dbReference>
<feature type="region of interest" description="Disordered" evidence="10">
    <location>
        <begin position="1"/>
        <end position="37"/>
    </location>
</feature>
<dbReference type="CDD" id="cd04590">
    <property type="entry name" value="CBS_pair_CorC_HlyC_assoc"/>
    <property type="match status" value="1"/>
</dbReference>
<dbReference type="Gene3D" id="3.10.580.10">
    <property type="entry name" value="CBS-domain"/>
    <property type="match status" value="1"/>
</dbReference>
<dbReference type="AlphaFoldDB" id="A0A1I1WV45"/>
<evidence type="ECO:0000256" key="2">
    <source>
        <dbReference type="ARBA" id="ARBA00006337"/>
    </source>
</evidence>
<feature type="transmembrane region" description="Helical" evidence="11">
    <location>
        <begin position="229"/>
        <end position="247"/>
    </location>
</feature>
<dbReference type="InterPro" id="IPR016169">
    <property type="entry name" value="FAD-bd_PCMH_sub2"/>
</dbReference>
<evidence type="ECO:0000256" key="10">
    <source>
        <dbReference type="SAM" id="MobiDB-lite"/>
    </source>
</evidence>
<dbReference type="Gene3D" id="3.30.465.10">
    <property type="match status" value="1"/>
</dbReference>
<comment type="subcellular location">
    <subcellularLocation>
        <location evidence="1">Cell membrane</location>
        <topology evidence="1">Multi-pass membrane protein</topology>
    </subcellularLocation>
</comment>
<proteinExistence type="inferred from homology"/>
<keyword evidence="4 11" id="KW-0812">Transmembrane</keyword>
<dbReference type="SUPFAM" id="SSF56176">
    <property type="entry name" value="FAD-binding/transporter-associated domain-like"/>
    <property type="match status" value="1"/>
</dbReference>
<keyword evidence="3" id="KW-1003">Cell membrane</keyword>
<dbReference type="SMART" id="SM01091">
    <property type="entry name" value="CorC_HlyC"/>
    <property type="match status" value="1"/>
</dbReference>
<dbReference type="EMBL" id="FOMQ01000010">
    <property type="protein sequence ID" value="SFD96960.1"/>
    <property type="molecule type" value="Genomic_DNA"/>
</dbReference>
<dbReference type="InterPro" id="IPR005496">
    <property type="entry name" value="Integral_membrane_TerC"/>
</dbReference>
<feature type="transmembrane region" description="Helical" evidence="11">
    <location>
        <begin position="129"/>
        <end position="148"/>
    </location>
</feature>
<dbReference type="Pfam" id="PF03471">
    <property type="entry name" value="CorC_HlyC"/>
    <property type="match status" value="1"/>
</dbReference>
<dbReference type="PANTHER" id="PTHR22777:SF15">
    <property type="entry name" value="UPF0053 INNER MEMBRANE PROTEIN YOAE"/>
    <property type="match status" value="1"/>
</dbReference>
<evidence type="ECO:0000259" key="12">
    <source>
        <dbReference type="PROSITE" id="PS51371"/>
    </source>
</evidence>
<evidence type="ECO:0000256" key="7">
    <source>
        <dbReference type="ARBA" id="ARBA00023122"/>
    </source>
</evidence>
<dbReference type="InterPro" id="IPR044751">
    <property type="entry name" value="Ion_transp-like_CBS"/>
</dbReference>
<feature type="transmembrane region" description="Helical" evidence="11">
    <location>
        <begin position="169"/>
        <end position="187"/>
    </location>
</feature>
<gene>
    <name evidence="13" type="ORF">SAMN04489710_110139</name>
</gene>
<evidence type="ECO:0000256" key="4">
    <source>
        <dbReference type="ARBA" id="ARBA00022692"/>
    </source>
</evidence>
<evidence type="ECO:0000256" key="6">
    <source>
        <dbReference type="ARBA" id="ARBA00022989"/>
    </source>
</evidence>
<dbReference type="Pfam" id="PF00571">
    <property type="entry name" value="CBS"/>
    <property type="match status" value="1"/>
</dbReference>
<feature type="domain" description="CBS" evidence="12">
    <location>
        <begin position="416"/>
        <end position="478"/>
    </location>
</feature>
<feature type="transmembrane region" description="Helical" evidence="11">
    <location>
        <begin position="55"/>
        <end position="82"/>
    </location>
</feature>
<evidence type="ECO:0000256" key="3">
    <source>
        <dbReference type="ARBA" id="ARBA00022475"/>
    </source>
</evidence>
<feature type="transmembrane region" description="Helical" evidence="11">
    <location>
        <begin position="199"/>
        <end position="217"/>
    </location>
</feature>
<dbReference type="PANTHER" id="PTHR22777">
    <property type="entry name" value="HEMOLYSIN-RELATED"/>
    <property type="match status" value="1"/>
</dbReference>
<dbReference type="Pfam" id="PF03741">
    <property type="entry name" value="TerC"/>
    <property type="match status" value="1"/>
</dbReference>
<dbReference type="InterPro" id="IPR036259">
    <property type="entry name" value="MFS_trans_sf"/>
</dbReference>
<sequence>MRWHASSPGGTAPLPLPDPPNARPQRTGAQLRTRGGPPVQPLGGPAMEWLSDPSAWAGLLTLVVLEIVLGIDNLVFIAILADKLPPHQRDRARMIGLSLALVLRLCLLAAIAHLVRLTTPVFEWGWLSLSWRDVILLAGGIFLLWKATTELHERLEGIDHSGPERKEHAAFGVVLVQIVALDAVFSLDSIITAVGMVQHLPVMMAAVVSAMAVMMLASRPLTAFVNRHPTVVVLCLSFLLMIGLSLVADGMGFHMPKGYLYAAIGFSILIEFFNQWRLRNIARHAARIPLRERTARTVLRLLGGQEAGGAGASGSPASAAVSAGAGAALHAGFRQEERAMVRGVLSLAEQSVLSIMTPRADVDWLDISQDKASLYRQLQAQPHGLFPVCDRGGLDAVIGVGRAKDLMADLIGRGTIDRHQSLQPPLIVPETVSILRLMENLRRSRNHLALVSDEYGTILGLVTPMDVLEAIAGEFPDAGEDLLVQPVGPDRWLVDGLVDLHTLARAVRVERLARSAQDASTLGGLLLEQFGELPEPGRATVLHGLRFEVIAVDGRRIARVDVRRDAPAVPAPPA</sequence>
<dbReference type="SUPFAM" id="SSF103473">
    <property type="entry name" value="MFS general substrate transporter"/>
    <property type="match status" value="1"/>
</dbReference>
<evidence type="ECO:0000256" key="1">
    <source>
        <dbReference type="ARBA" id="ARBA00004651"/>
    </source>
</evidence>
<evidence type="ECO:0000313" key="14">
    <source>
        <dbReference type="Proteomes" id="UP000199517"/>
    </source>
</evidence>
<dbReference type="PROSITE" id="PS51371">
    <property type="entry name" value="CBS"/>
    <property type="match status" value="1"/>
</dbReference>
<evidence type="ECO:0000256" key="11">
    <source>
        <dbReference type="SAM" id="Phobius"/>
    </source>
</evidence>
<evidence type="ECO:0000256" key="8">
    <source>
        <dbReference type="ARBA" id="ARBA00023136"/>
    </source>
</evidence>
<organism evidence="13 14">
    <name type="scientific">Paracidovorax konjaci</name>
    <dbReference type="NCBI Taxonomy" id="32040"/>
    <lineage>
        <taxon>Bacteria</taxon>
        <taxon>Pseudomonadati</taxon>
        <taxon>Pseudomonadota</taxon>
        <taxon>Betaproteobacteria</taxon>
        <taxon>Burkholderiales</taxon>
        <taxon>Comamonadaceae</taxon>
        <taxon>Paracidovorax</taxon>
    </lineage>
</organism>
<reference evidence="14" key="1">
    <citation type="submission" date="2016-10" db="EMBL/GenBank/DDBJ databases">
        <authorList>
            <person name="Varghese N."/>
            <person name="Submissions S."/>
        </authorList>
    </citation>
    <scope>NUCLEOTIDE SEQUENCE [LARGE SCALE GENOMIC DNA]</scope>
    <source>
        <strain evidence="14">DSM 7481</strain>
    </source>
</reference>
<dbReference type="InterPro" id="IPR000644">
    <property type="entry name" value="CBS_dom"/>
</dbReference>
<dbReference type="SUPFAM" id="SSF54631">
    <property type="entry name" value="CBS-domain pair"/>
    <property type="match status" value="1"/>
</dbReference>